<dbReference type="AlphaFoldDB" id="A0A7M2WRC9"/>
<keyword evidence="3" id="KW-1185">Reference proteome</keyword>
<gene>
    <name evidence="2" type="ORF">IPV69_16965</name>
</gene>
<accession>A0A7M2WRC9</accession>
<feature type="transmembrane region" description="Helical" evidence="1">
    <location>
        <begin position="56"/>
        <end position="77"/>
    </location>
</feature>
<evidence type="ECO:0000313" key="3">
    <source>
        <dbReference type="Proteomes" id="UP000593765"/>
    </source>
</evidence>
<feature type="transmembrane region" description="Helical" evidence="1">
    <location>
        <begin position="21"/>
        <end position="44"/>
    </location>
</feature>
<evidence type="ECO:0000313" key="2">
    <source>
        <dbReference type="EMBL" id="QOV87949.1"/>
    </source>
</evidence>
<reference evidence="2 3" key="1">
    <citation type="submission" date="2020-10" db="EMBL/GenBank/DDBJ databases">
        <title>Wide distribution of Phycisphaera-like planctomycetes from WD2101 soil group in peatlands and genome analysis of the first cultivated representative.</title>
        <authorList>
            <person name="Dedysh S.N."/>
            <person name="Beletsky A.V."/>
            <person name="Ivanova A."/>
            <person name="Kulichevskaya I.S."/>
            <person name="Suzina N.E."/>
            <person name="Philippov D.A."/>
            <person name="Rakitin A.L."/>
            <person name="Mardanov A.V."/>
            <person name="Ravin N.V."/>
        </authorList>
    </citation>
    <scope>NUCLEOTIDE SEQUENCE [LARGE SCALE GENOMIC DNA]</scope>
    <source>
        <strain evidence="2 3">M1803</strain>
    </source>
</reference>
<dbReference type="RefSeq" id="WP_206290891.1">
    <property type="nucleotide sequence ID" value="NZ_CP063458.1"/>
</dbReference>
<feature type="transmembrane region" description="Helical" evidence="1">
    <location>
        <begin position="84"/>
        <end position="108"/>
    </location>
</feature>
<dbReference type="EMBL" id="CP063458">
    <property type="protein sequence ID" value="QOV87949.1"/>
    <property type="molecule type" value="Genomic_DNA"/>
</dbReference>
<evidence type="ECO:0000256" key="1">
    <source>
        <dbReference type="SAM" id="Phobius"/>
    </source>
</evidence>
<keyword evidence="1" id="KW-0472">Membrane</keyword>
<dbReference type="KEGG" id="hbs:IPV69_16965"/>
<dbReference type="Proteomes" id="UP000593765">
    <property type="component" value="Chromosome"/>
</dbReference>
<proteinExistence type="predicted"/>
<keyword evidence="1" id="KW-0812">Transmembrane</keyword>
<protein>
    <submittedName>
        <fullName evidence="2">Uncharacterized protein</fullName>
    </submittedName>
</protein>
<keyword evidence="1" id="KW-1133">Transmembrane helix</keyword>
<sequence>MVPTLDYSSPREGRQRLIVPLLVSLVATPVLSIGAAVVGCNIGLGGWSLSPSDLDYSVMWGAVWGGIGGMQTAAFSLALQRTAVLASCVGAVIVSMLSGGSLLVYALASAAC</sequence>
<organism evidence="2 3">
    <name type="scientific">Humisphaera borealis</name>
    <dbReference type="NCBI Taxonomy" id="2807512"/>
    <lineage>
        <taxon>Bacteria</taxon>
        <taxon>Pseudomonadati</taxon>
        <taxon>Planctomycetota</taxon>
        <taxon>Phycisphaerae</taxon>
        <taxon>Tepidisphaerales</taxon>
        <taxon>Tepidisphaeraceae</taxon>
        <taxon>Humisphaera</taxon>
    </lineage>
</organism>
<name>A0A7M2WRC9_9BACT</name>